<gene>
    <name evidence="1" type="ORF">SAMN04487850_0361</name>
</gene>
<evidence type="ECO:0000313" key="2">
    <source>
        <dbReference type="Proteomes" id="UP000199373"/>
    </source>
</evidence>
<organism evidence="1 2">
    <name type="scientific">Prevotella aff. ruminicola Tc2-24</name>
    <dbReference type="NCBI Taxonomy" id="81582"/>
    <lineage>
        <taxon>Bacteria</taxon>
        <taxon>Pseudomonadati</taxon>
        <taxon>Bacteroidota</taxon>
        <taxon>Bacteroidia</taxon>
        <taxon>Bacteroidales</taxon>
        <taxon>Prevotellaceae</taxon>
        <taxon>Prevotella</taxon>
    </lineage>
</organism>
<evidence type="ECO:0000313" key="1">
    <source>
        <dbReference type="EMBL" id="SEV83786.1"/>
    </source>
</evidence>
<name>A0A1I0M7U1_9BACT</name>
<keyword evidence="2" id="KW-1185">Reference proteome</keyword>
<protein>
    <submittedName>
        <fullName evidence="1">Uncharacterized protein</fullName>
    </submittedName>
</protein>
<reference evidence="1 2" key="1">
    <citation type="submission" date="2016-10" db="EMBL/GenBank/DDBJ databases">
        <authorList>
            <person name="de Groot N.N."/>
        </authorList>
    </citation>
    <scope>NUCLEOTIDE SEQUENCE [LARGE SCALE GENOMIC DNA]</scope>
    <source>
        <strain evidence="1 2">TC2-24</strain>
    </source>
</reference>
<dbReference type="EMBL" id="FOIQ01000001">
    <property type="protein sequence ID" value="SEV83786.1"/>
    <property type="molecule type" value="Genomic_DNA"/>
</dbReference>
<proteinExistence type="predicted"/>
<dbReference type="Proteomes" id="UP000199373">
    <property type="component" value="Unassembled WGS sequence"/>
</dbReference>
<dbReference type="AlphaFoldDB" id="A0A1I0M7U1"/>
<sequence>MKTRQEKPKYMKPAMQVYEMRQTSQLLAASKPGYDPEEW</sequence>
<accession>A0A1I0M7U1</accession>